<dbReference type="InterPro" id="IPR029044">
    <property type="entry name" value="Nucleotide-diphossugar_trans"/>
</dbReference>
<dbReference type="PANTHER" id="PTHR48090">
    <property type="entry name" value="UNDECAPRENYL-PHOSPHATE 4-DEOXY-4-FORMAMIDO-L-ARABINOSE TRANSFERASE-RELATED"/>
    <property type="match status" value="1"/>
</dbReference>
<evidence type="ECO:0000259" key="3">
    <source>
        <dbReference type="Pfam" id="PF00535"/>
    </source>
</evidence>
<dbReference type="GO" id="GO:0016740">
    <property type="term" value="F:transferase activity"/>
    <property type="evidence" value="ECO:0007669"/>
    <property type="project" value="UniProtKB-KW"/>
</dbReference>
<dbReference type="AlphaFoldDB" id="A0A558AKB6"/>
<keyword evidence="4" id="KW-0808">Transferase</keyword>
<dbReference type="InterPro" id="IPR001173">
    <property type="entry name" value="Glyco_trans_2-like"/>
</dbReference>
<comment type="similarity">
    <text evidence="1">Belongs to the glycosyltransferase 2 family.</text>
</comment>
<dbReference type="Pfam" id="PF00535">
    <property type="entry name" value="Glycos_transf_2"/>
    <property type="match status" value="1"/>
</dbReference>
<dbReference type="InterPro" id="IPR050256">
    <property type="entry name" value="Glycosyltransferase_2"/>
</dbReference>
<dbReference type="EMBL" id="VJZA01000005">
    <property type="protein sequence ID" value="TVT24706.1"/>
    <property type="molecule type" value="Genomic_DNA"/>
</dbReference>
<organism evidence="4 5">
    <name type="scientific">Amycolatopsis acidiphila</name>
    <dbReference type="NCBI Taxonomy" id="715473"/>
    <lineage>
        <taxon>Bacteria</taxon>
        <taxon>Bacillati</taxon>
        <taxon>Actinomycetota</taxon>
        <taxon>Actinomycetes</taxon>
        <taxon>Pseudonocardiales</taxon>
        <taxon>Pseudonocardiaceae</taxon>
        <taxon>Amycolatopsis</taxon>
    </lineage>
</organism>
<evidence type="ECO:0000313" key="4">
    <source>
        <dbReference type="EMBL" id="TVT24706.1"/>
    </source>
</evidence>
<reference evidence="4 5" key="1">
    <citation type="submission" date="2019-07" db="EMBL/GenBank/DDBJ databases">
        <title>New species of Amycolatopsis and Streptomyces.</title>
        <authorList>
            <person name="Duangmal K."/>
            <person name="Teo W.F.A."/>
            <person name="Lipun K."/>
        </authorList>
    </citation>
    <scope>NUCLEOTIDE SEQUENCE [LARGE SCALE GENOMIC DNA]</scope>
    <source>
        <strain evidence="4 5">JCM 30562</strain>
    </source>
</reference>
<dbReference type="CDD" id="cd04179">
    <property type="entry name" value="DPM_DPG-synthase_like"/>
    <property type="match status" value="1"/>
</dbReference>
<dbReference type="SUPFAM" id="SSF53448">
    <property type="entry name" value="Nucleotide-diphospho-sugar transferases"/>
    <property type="match status" value="1"/>
</dbReference>
<keyword evidence="5" id="KW-1185">Reference proteome</keyword>
<evidence type="ECO:0000313" key="5">
    <source>
        <dbReference type="Proteomes" id="UP000318578"/>
    </source>
</evidence>
<sequence length="300" mass="32254">MTTIDSPHRVTDASRPEFENLGDAVAVAARRTPKRRLEPDVTIVVPAKNEAANLREILPELPPVHEVLVVDGHSGDDTLHAAHEALPGVRVIQQTRRGKGNALACGFLAASGDVIVMFDADGSADPAEIPRFVDALVGGADFAKGSRFAPGGGSHDITALRAAGNSGLNRLSNTLFSGGFTDLCYGYNAFWRDLVPQLALPPVFAPPGPQMLWGDGFEIETVINCRVAALGLWITEVPSVERRRIHGETNLRTFSDGGRVLRTLVAEWQRVGKQRRTRRFGRFTPTPLPGAASESVGEPV</sequence>
<evidence type="ECO:0000256" key="1">
    <source>
        <dbReference type="ARBA" id="ARBA00006739"/>
    </source>
</evidence>
<feature type="domain" description="Glycosyltransferase 2-like" evidence="3">
    <location>
        <begin position="42"/>
        <end position="193"/>
    </location>
</feature>
<protein>
    <submittedName>
        <fullName evidence="4">Glycosyltransferase family 2 protein</fullName>
    </submittedName>
</protein>
<proteinExistence type="inferred from homology"/>
<accession>A0A558AKB6</accession>
<evidence type="ECO:0000256" key="2">
    <source>
        <dbReference type="SAM" id="MobiDB-lite"/>
    </source>
</evidence>
<dbReference type="OrthoDB" id="3177103at2"/>
<comment type="caution">
    <text evidence="4">The sequence shown here is derived from an EMBL/GenBank/DDBJ whole genome shotgun (WGS) entry which is preliminary data.</text>
</comment>
<dbReference type="Gene3D" id="3.90.550.10">
    <property type="entry name" value="Spore Coat Polysaccharide Biosynthesis Protein SpsA, Chain A"/>
    <property type="match status" value="1"/>
</dbReference>
<name>A0A558AKB6_9PSEU</name>
<feature type="region of interest" description="Disordered" evidence="2">
    <location>
        <begin position="279"/>
        <end position="300"/>
    </location>
</feature>
<gene>
    <name evidence="4" type="ORF">FNH06_04800</name>
</gene>
<dbReference type="Proteomes" id="UP000318578">
    <property type="component" value="Unassembled WGS sequence"/>
</dbReference>
<dbReference type="RefSeq" id="WP_144634180.1">
    <property type="nucleotide sequence ID" value="NZ_BNAX01000004.1"/>
</dbReference>
<dbReference type="PANTHER" id="PTHR48090:SF7">
    <property type="entry name" value="RFBJ PROTEIN"/>
    <property type="match status" value="1"/>
</dbReference>